<dbReference type="InterPro" id="IPR032285">
    <property type="entry name" value="Metallophos_N"/>
</dbReference>
<dbReference type="SUPFAM" id="SSF49464">
    <property type="entry name" value="Carboxypeptidase regulatory domain-like"/>
    <property type="match status" value="1"/>
</dbReference>
<evidence type="ECO:0000313" key="3">
    <source>
        <dbReference type="EMBL" id="KAA4018422.1"/>
    </source>
</evidence>
<organism evidence="3">
    <name type="scientific">Bacteroides ovatus</name>
    <dbReference type="NCBI Taxonomy" id="28116"/>
    <lineage>
        <taxon>Bacteria</taxon>
        <taxon>Pseudomonadati</taxon>
        <taxon>Bacteroidota</taxon>
        <taxon>Bacteroidia</taxon>
        <taxon>Bacteroidales</taxon>
        <taxon>Bacteroidaceae</taxon>
        <taxon>Bacteroides</taxon>
    </lineage>
</organism>
<sequence>MKKINFRKTLFAAVLLFQLNAIAAFGQTVVKGSVKDNTGKPISGVVVTDGAHFNTTDAEGNYVLNTDPTRYPMVYISTPAAYELPSKEGVADGFYQYLDAGKSENQYD</sequence>
<evidence type="ECO:0000256" key="1">
    <source>
        <dbReference type="SAM" id="SignalP"/>
    </source>
</evidence>
<feature type="non-terminal residue" evidence="3">
    <location>
        <position position="108"/>
    </location>
</feature>
<keyword evidence="3" id="KW-0675">Receptor</keyword>
<protein>
    <submittedName>
        <fullName evidence="3">TonB-dependent receptor</fullName>
    </submittedName>
</protein>
<keyword evidence="1" id="KW-0732">Signal</keyword>
<feature type="chain" id="PRO_5024897106" evidence="1">
    <location>
        <begin position="24"/>
        <end position="108"/>
    </location>
</feature>
<dbReference type="AlphaFoldDB" id="A0A641RM55"/>
<name>A0A641RM55_BACOV</name>
<dbReference type="Gene3D" id="2.60.40.1120">
    <property type="entry name" value="Carboxypeptidase-like, regulatory domain"/>
    <property type="match status" value="1"/>
</dbReference>
<evidence type="ECO:0000259" key="2">
    <source>
        <dbReference type="Pfam" id="PF16371"/>
    </source>
</evidence>
<dbReference type="EMBL" id="VWKO01000480">
    <property type="protein sequence ID" value="KAA4018422.1"/>
    <property type="molecule type" value="Genomic_DNA"/>
</dbReference>
<feature type="domain" description="Calcineurin-like phosphoesterase N-terminal" evidence="2">
    <location>
        <begin position="32"/>
        <end position="108"/>
    </location>
</feature>
<dbReference type="InterPro" id="IPR008969">
    <property type="entry name" value="CarboxyPept-like_regulatory"/>
</dbReference>
<gene>
    <name evidence="3" type="ORF">F3D60_30515</name>
</gene>
<proteinExistence type="predicted"/>
<feature type="signal peptide" evidence="1">
    <location>
        <begin position="1"/>
        <end position="23"/>
    </location>
</feature>
<reference evidence="3" key="1">
    <citation type="journal article" date="2019" name="Nat. Med.">
        <title>A library of human gut bacterial isolates paired with longitudinal multiomics data enables mechanistic microbiome research.</title>
        <authorList>
            <person name="Poyet M."/>
            <person name="Groussin M."/>
            <person name="Gibbons S.M."/>
            <person name="Avila-Pacheco J."/>
            <person name="Jiang X."/>
            <person name="Kearney S.M."/>
            <person name="Perrotta A.R."/>
            <person name="Berdy B."/>
            <person name="Zhao S."/>
            <person name="Lieberman T.D."/>
            <person name="Swanson P.K."/>
            <person name="Smith M."/>
            <person name="Roesemann S."/>
            <person name="Alexander J.E."/>
            <person name="Rich S.A."/>
            <person name="Livny J."/>
            <person name="Vlamakis H."/>
            <person name="Clish C."/>
            <person name="Bullock K."/>
            <person name="Deik A."/>
            <person name="Scott J."/>
            <person name="Pierce K.A."/>
            <person name="Xavier R.J."/>
            <person name="Alm E.J."/>
        </authorList>
    </citation>
    <scope>NUCLEOTIDE SEQUENCE</scope>
    <source>
        <strain evidence="3">BIOML-A147</strain>
    </source>
</reference>
<accession>A0A641RM55</accession>
<dbReference type="Pfam" id="PF16371">
    <property type="entry name" value="MetallophosN"/>
    <property type="match status" value="1"/>
</dbReference>
<comment type="caution">
    <text evidence="3">The sequence shown here is derived from an EMBL/GenBank/DDBJ whole genome shotgun (WGS) entry which is preliminary data.</text>
</comment>